<feature type="transmembrane region" description="Helical" evidence="3">
    <location>
        <begin position="291"/>
        <end position="310"/>
    </location>
</feature>
<accession>B2A4L0</accession>
<proteinExistence type="inferred from homology"/>
<dbReference type="HOGENOM" id="CLU_021639_3_1_9"/>
<dbReference type="STRING" id="457570.Nther_1611"/>
<keyword evidence="2 3" id="KW-0472">Membrane</keyword>
<dbReference type="GO" id="GO:0009847">
    <property type="term" value="P:spore germination"/>
    <property type="evidence" value="ECO:0007669"/>
    <property type="project" value="InterPro"/>
</dbReference>
<gene>
    <name evidence="4" type="ordered locus">Nther_1611</name>
</gene>
<dbReference type="InterPro" id="IPR050768">
    <property type="entry name" value="UPF0353/GerABKA_families"/>
</dbReference>
<dbReference type="GO" id="GO:0016020">
    <property type="term" value="C:membrane"/>
    <property type="evidence" value="ECO:0007669"/>
    <property type="project" value="InterPro"/>
</dbReference>
<reference evidence="4 5" key="1">
    <citation type="submission" date="2008-04" db="EMBL/GenBank/DDBJ databases">
        <title>Complete sequence of chromosome of Natranaerobius thermophilus JW/NM-WN-LF.</title>
        <authorList>
            <consortium name="US DOE Joint Genome Institute"/>
            <person name="Copeland A."/>
            <person name="Lucas S."/>
            <person name="Lapidus A."/>
            <person name="Glavina del Rio T."/>
            <person name="Dalin E."/>
            <person name="Tice H."/>
            <person name="Bruce D."/>
            <person name="Goodwin L."/>
            <person name="Pitluck S."/>
            <person name="Chertkov O."/>
            <person name="Brettin T."/>
            <person name="Detter J.C."/>
            <person name="Han C."/>
            <person name="Kuske C.R."/>
            <person name="Schmutz J."/>
            <person name="Larimer F."/>
            <person name="Land M."/>
            <person name="Hauser L."/>
            <person name="Kyrpides N."/>
            <person name="Lykidis A."/>
            <person name="Mesbah N.M."/>
            <person name="Wiegel J."/>
        </authorList>
    </citation>
    <scope>NUCLEOTIDE SEQUENCE [LARGE SCALE GENOMIC DNA]</scope>
    <source>
        <strain evidence="5">ATCC BAA-1301 / DSM 18059 / JW/NM-WN-LF</strain>
    </source>
</reference>
<evidence type="ECO:0000313" key="5">
    <source>
        <dbReference type="Proteomes" id="UP000001683"/>
    </source>
</evidence>
<dbReference type="RefSeq" id="WP_012448054.1">
    <property type="nucleotide sequence ID" value="NC_010718.1"/>
</dbReference>
<dbReference type="PANTHER" id="PTHR22550">
    <property type="entry name" value="SPORE GERMINATION PROTEIN"/>
    <property type="match status" value="1"/>
</dbReference>
<protein>
    <submittedName>
        <fullName evidence="4">GerA spore germination protein</fullName>
    </submittedName>
</protein>
<dbReference type="Pfam" id="PF03323">
    <property type="entry name" value="GerA"/>
    <property type="match status" value="1"/>
</dbReference>
<dbReference type="FunCoup" id="B2A4L0">
    <property type="interactions" value="46"/>
</dbReference>
<keyword evidence="3" id="KW-1133">Transmembrane helix</keyword>
<name>B2A4L0_NATTJ</name>
<dbReference type="AlphaFoldDB" id="B2A4L0"/>
<dbReference type="InParanoid" id="B2A4L0"/>
<dbReference type="OrthoDB" id="1726708at2"/>
<dbReference type="KEGG" id="nth:Nther_1611"/>
<comment type="similarity">
    <text evidence="1">Belongs to the GerABKA family.</text>
</comment>
<dbReference type="eggNOG" id="COG0697">
    <property type="taxonomic scope" value="Bacteria"/>
</dbReference>
<dbReference type="Proteomes" id="UP000001683">
    <property type="component" value="Chromosome"/>
</dbReference>
<feature type="transmembrane region" description="Helical" evidence="3">
    <location>
        <begin position="360"/>
        <end position="379"/>
    </location>
</feature>
<dbReference type="PANTHER" id="PTHR22550:SF9">
    <property type="entry name" value="STAGE V SPORULATION PROTEIN AF"/>
    <property type="match status" value="1"/>
</dbReference>
<feature type="transmembrane region" description="Helical" evidence="3">
    <location>
        <begin position="413"/>
        <end position="439"/>
    </location>
</feature>
<dbReference type="EMBL" id="CP001034">
    <property type="protein sequence ID" value="ACB85185.1"/>
    <property type="molecule type" value="Genomic_DNA"/>
</dbReference>
<sequence length="493" mass="56070">MNELKDTSIHKDIEKNVDTLKQYLGTEESFDVVIREFEIGDNKAALCYIDAFGDDQIVTLIMQNLVKVERKEIVPNTHDKILQKTIPYTETEVLTDLQDAVDEMLAGQMLLFNDGEDKVIVLDTRWYPARDPEEPEVERITRGSRDGFVETIMFNIGLIRRRIRDPRLRVKPYRIGRRSKTDIALLYMNDITNQELIENIEDEINSIDIDGIPMAEKTVEEYITREFLNPYPQVRYTERADVAAIHLMEGHAVILVDTSPSAIIAPTTLFSHMQHAEEYRQNALVGTYLRWIRYIGIFISLFLAPLWLMFSLEPDLLPEALAFIGPEEVGPIPIAIQFIMAHVFVDLVKLASVHTPTPLATALGLVAAILIGEIAVDVQVFVPEVLLYISIAAVGMFSTPSHEFQMANRVSHLVLLVLIGLFSYYGLLIGLLGGLIFLATTKSFGVPYLWPLIPLNWDALTAILYRKPVPMRNFKRPQALKSKDKYRKDKDNN</sequence>
<organism evidence="4 5">
    <name type="scientific">Natranaerobius thermophilus (strain ATCC BAA-1301 / DSM 18059 / JW/NM-WN-LF)</name>
    <dbReference type="NCBI Taxonomy" id="457570"/>
    <lineage>
        <taxon>Bacteria</taxon>
        <taxon>Bacillati</taxon>
        <taxon>Bacillota</taxon>
        <taxon>Clostridia</taxon>
        <taxon>Natranaerobiales</taxon>
        <taxon>Natranaerobiaceae</taxon>
        <taxon>Natranaerobius</taxon>
    </lineage>
</organism>
<dbReference type="InterPro" id="IPR004995">
    <property type="entry name" value="Spore_Ger"/>
</dbReference>
<dbReference type="PIRSF" id="PIRSF005690">
    <property type="entry name" value="GerBA"/>
    <property type="match status" value="1"/>
</dbReference>
<reference evidence="4 5" key="2">
    <citation type="journal article" date="2011" name="J. Bacteriol.">
        <title>Complete genome sequence of the anaerobic, halophilic alkalithermophile Natranaerobius thermophilus JW/NM-WN-LF.</title>
        <authorList>
            <person name="Zhao B."/>
            <person name="Mesbah N.M."/>
            <person name="Dalin E."/>
            <person name="Goodwin L."/>
            <person name="Nolan M."/>
            <person name="Pitluck S."/>
            <person name="Chertkov O."/>
            <person name="Brettin T.S."/>
            <person name="Han J."/>
            <person name="Larimer F.W."/>
            <person name="Land M.L."/>
            <person name="Hauser L."/>
            <person name="Kyrpides N."/>
            <person name="Wiegel J."/>
        </authorList>
    </citation>
    <scope>NUCLEOTIDE SEQUENCE [LARGE SCALE GENOMIC DNA]</scope>
    <source>
        <strain evidence="5">ATCC BAA-1301 / DSM 18059 / JW/NM-WN-LF</strain>
    </source>
</reference>
<keyword evidence="3" id="KW-0812">Transmembrane</keyword>
<evidence type="ECO:0000313" key="4">
    <source>
        <dbReference type="EMBL" id="ACB85185.1"/>
    </source>
</evidence>
<evidence type="ECO:0000256" key="1">
    <source>
        <dbReference type="ARBA" id="ARBA00005278"/>
    </source>
</evidence>
<feature type="transmembrane region" description="Helical" evidence="3">
    <location>
        <begin position="385"/>
        <end position="401"/>
    </location>
</feature>
<keyword evidence="5" id="KW-1185">Reference proteome</keyword>
<evidence type="ECO:0000256" key="3">
    <source>
        <dbReference type="SAM" id="Phobius"/>
    </source>
</evidence>
<evidence type="ECO:0000256" key="2">
    <source>
        <dbReference type="ARBA" id="ARBA00023136"/>
    </source>
</evidence>